<reference evidence="3 4" key="1">
    <citation type="submission" date="2019-02" db="EMBL/GenBank/DDBJ databases">
        <title>Deep-cultivation of Planctomycetes and their phenomic and genomic characterization uncovers novel biology.</title>
        <authorList>
            <person name="Wiegand S."/>
            <person name="Jogler M."/>
            <person name="Boedeker C."/>
            <person name="Pinto D."/>
            <person name="Vollmers J."/>
            <person name="Rivas-Marin E."/>
            <person name="Kohn T."/>
            <person name="Peeters S.H."/>
            <person name="Heuer A."/>
            <person name="Rast P."/>
            <person name="Oberbeckmann S."/>
            <person name="Bunk B."/>
            <person name="Jeske O."/>
            <person name="Meyerdierks A."/>
            <person name="Storesund J.E."/>
            <person name="Kallscheuer N."/>
            <person name="Luecker S."/>
            <person name="Lage O.M."/>
            <person name="Pohl T."/>
            <person name="Merkel B.J."/>
            <person name="Hornburger P."/>
            <person name="Mueller R.-W."/>
            <person name="Bruemmer F."/>
            <person name="Labrenz M."/>
            <person name="Spormann A.M."/>
            <person name="Op den Camp H."/>
            <person name="Overmann J."/>
            <person name="Amann R."/>
            <person name="Jetten M.S.M."/>
            <person name="Mascher T."/>
            <person name="Medema M.H."/>
            <person name="Devos D.P."/>
            <person name="Kaster A.-K."/>
            <person name="Ovreas L."/>
            <person name="Rohde M."/>
            <person name="Galperin M.Y."/>
            <person name="Jogler C."/>
        </authorList>
    </citation>
    <scope>NUCLEOTIDE SEQUENCE [LARGE SCALE GENOMIC DNA]</scope>
    <source>
        <strain evidence="3 4">SV_7m_r</strain>
    </source>
</reference>
<sequence length="479" mass="49950" precursor="true">MRLFHGNSSQLMLRSCTRVIALMVSCTVVSSTAMAQCRLFGRSAAKPPVTAYSVPVAGYAPVAGSYYAARPSISAPVVALQAPSPLYSTYYGSAVGVPLTTTTMQPMAAPMVQQTSLMPATGPVGNAYPTTVTAYQPVVTQPMVTAYQPPKQESCFKRFCRMFSGGSQQTAYRPSTYSAPVTYYRPQTVYSPVTGAPTTVQMPCTSTVTQIQQNPYSVSAPVMAAPAPACNNCNISTVSGTTTGAWGSSVAPIPTSIPSTYGPAGNNVAPLTGSDPNDNRPLQAPSIQLQRPAPEADGHGSSSQGSGSQGSGSQGSTPALPSTTDSASEPKPLQWNGRVTSGFGNLPQSSSYTTTQPMGVQPNAPRTGTARSYGGATEQIRQSSGWTAANEQAAGRPNQQANFETAVRPPANASQNVVRQPANKQQWQNYSRLRPIGIAPKQPAVNTNQDSLQAPPLPATTEARQPVGTGLFNSGARST</sequence>
<organism evidence="3 4">
    <name type="scientific">Stieleria bergensis</name>
    <dbReference type="NCBI Taxonomy" id="2528025"/>
    <lineage>
        <taxon>Bacteria</taxon>
        <taxon>Pseudomonadati</taxon>
        <taxon>Planctomycetota</taxon>
        <taxon>Planctomycetia</taxon>
        <taxon>Pirellulales</taxon>
        <taxon>Pirellulaceae</taxon>
        <taxon>Stieleria</taxon>
    </lineage>
</organism>
<evidence type="ECO:0000313" key="3">
    <source>
        <dbReference type="EMBL" id="QDT58292.1"/>
    </source>
</evidence>
<name>A0A517SQ99_9BACT</name>
<feature type="chain" id="PRO_5021962244" evidence="2">
    <location>
        <begin position="36"/>
        <end position="479"/>
    </location>
</feature>
<dbReference type="AlphaFoldDB" id="A0A517SQ99"/>
<keyword evidence="4" id="KW-1185">Reference proteome</keyword>
<gene>
    <name evidence="3" type="ORF">SV7mr_07820</name>
</gene>
<accession>A0A517SQ99</accession>
<evidence type="ECO:0000313" key="4">
    <source>
        <dbReference type="Proteomes" id="UP000315003"/>
    </source>
</evidence>
<keyword evidence="2" id="KW-0732">Signal</keyword>
<proteinExistence type="predicted"/>
<dbReference type="RefSeq" id="WP_145269354.1">
    <property type="nucleotide sequence ID" value="NZ_CP036272.1"/>
</dbReference>
<dbReference type="EMBL" id="CP036272">
    <property type="protein sequence ID" value="QDT58292.1"/>
    <property type="molecule type" value="Genomic_DNA"/>
</dbReference>
<feature type="compositionally biased region" description="Polar residues" evidence="1">
    <location>
        <begin position="337"/>
        <end position="370"/>
    </location>
</feature>
<evidence type="ECO:0000256" key="1">
    <source>
        <dbReference type="SAM" id="MobiDB-lite"/>
    </source>
</evidence>
<feature type="signal peptide" evidence="2">
    <location>
        <begin position="1"/>
        <end position="35"/>
    </location>
</feature>
<dbReference type="OrthoDB" id="292767at2"/>
<feature type="compositionally biased region" description="Polar residues" evidence="1">
    <location>
        <begin position="317"/>
        <end position="327"/>
    </location>
</feature>
<protein>
    <submittedName>
        <fullName evidence="3">Uncharacterized protein</fullName>
    </submittedName>
</protein>
<dbReference type="Proteomes" id="UP000315003">
    <property type="component" value="Chromosome"/>
</dbReference>
<evidence type="ECO:0000256" key="2">
    <source>
        <dbReference type="SAM" id="SignalP"/>
    </source>
</evidence>
<feature type="region of interest" description="Disordered" evidence="1">
    <location>
        <begin position="441"/>
        <end position="479"/>
    </location>
</feature>
<feature type="compositionally biased region" description="Polar residues" evidence="1">
    <location>
        <begin position="379"/>
        <end position="390"/>
    </location>
</feature>
<feature type="region of interest" description="Disordered" evidence="1">
    <location>
        <begin position="257"/>
        <end position="397"/>
    </location>
</feature>